<evidence type="ECO:0000256" key="1">
    <source>
        <dbReference type="ARBA" id="ARBA00023015"/>
    </source>
</evidence>
<accession>A0A1Y1HJW3</accession>
<dbReference type="GO" id="GO:0003677">
    <property type="term" value="F:DNA binding"/>
    <property type="evidence" value="ECO:0007669"/>
    <property type="project" value="UniProtKB-KW"/>
</dbReference>
<gene>
    <name evidence="7" type="ORF">KFL_000090490</name>
</gene>
<keyword evidence="8" id="KW-1185">Reference proteome</keyword>
<keyword evidence="3" id="KW-0804">Transcription</keyword>
<feature type="compositionally biased region" description="Acidic residues" evidence="5">
    <location>
        <begin position="323"/>
        <end position="332"/>
    </location>
</feature>
<feature type="compositionally biased region" description="Polar residues" evidence="5">
    <location>
        <begin position="208"/>
        <end position="221"/>
    </location>
</feature>
<dbReference type="EMBL" id="DF236958">
    <property type="protein sequence ID" value="GAQ78203.1"/>
    <property type="molecule type" value="Genomic_DNA"/>
</dbReference>
<keyword evidence="2" id="KW-0238">DNA-binding</keyword>
<keyword evidence="4" id="KW-0539">Nucleus</keyword>
<evidence type="ECO:0000256" key="5">
    <source>
        <dbReference type="SAM" id="MobiDB-lite"/>
    </source>
</evidence>
<dbReference type="AlphaFoldDB" id="A0A1Y1HJW3"/>
<evidence type="ECO:0000313" key="8">
    <source>
        <dbReference type="Proteomes" id="UP000054558"/>
    </source>
</evidence>
<dbReference type="PROSITE" id="PS51519">
    <property type="entry name" value="RWP_RK"/>
    <property type="match status" value="1"/>
</dbReference>
<dbReference type="Pfam" id="PF02042">
    <property type="entry name" value="RWP-RK"/>
    <property type="match status" value="1"/>
</dbReference>
<evidence type="ECO:0000256" key="3">
    <source>
        <dbReference type="ARBA" id="ARBA00023163"/>
    </source>
</evidence>
<dbReference type="InterPro" id="IPR003035">
    <property type="entry name" value="RWP-RK_dom"/>
</dbReference>
<feature type="compositionally biased region" description="Acidic residues" evidence="5">
    <location>
        <begin position="341"/>
        <end position="380"/>
    </location>
</feature>
<name>A0A1Y1HJW3_KLENI</name>
<reference evidence="7 8" key="1">
    <citation type="journal article" date="2014" name="Nat. Commun.">
        <title>Klebsormidium flaccidum genome reveals primary factors for plant terrestrial adaptation.</title>
        <authorList>
            <person name="Hori K."/>
            <person name="Maruyama F."/>
            <person name="Fujisawa T."/>
            <person name="Togashi T."/>
            <person name="Yamamoto N."/>
            <person name="Seo M."/>
            <person name="Sato S."/>
            <person name="Yamada T."/>
            <person name="Mori H."/>
            <person name="Tajima N."/>
            <person name="Moriyama T."/>
            <person name="Ikeuchi M."/>
            <person name="Watanabe M."/>
            <person name="Wada H."/>
            <person name="Kobayashi K."/>
            <person name="Saito M."/>
            <person name="Masuda T."/>
            <person name="Sasaki-Sekimoto Y."/>
            <person name="Mashiguchi K."/>
            <person name="Awai K."/>
            <person name="Shimojima M."/>
            <person name="Masuda S."/>
            <person name="Iwai M."/>
            <person name="Nobusawa T."/>
            <person name="Narise T."/>
            <person name="Kondo S."/>
            <person name="Saito H."/>
            <person name="Sato R."/>
            <person name="Murakawa M."/>
            <person name="Ihara Y."/>
            <person name="Oshima-Yamada Y."/>
            <person name="Ohtaka K."/>
            <person name="Satoh M."/>
            <person name="Sonobe K."/>
            <person name="Ishii M."/>
            <person name="Ohtani R."/>
            <person name="Kanamori-Sato M."/>
            <person name="Honoki R."/>
            <person name="Miyazaki D."/>
            <person name="Mochizuki H."/>
            <person name="Umetsu J."/>
            <person name="Higashi K."/>
            <person name="Shibata D."/>
            <person name="Kamiya Y."/>
            <person name="Sato N."/>
            <person name="Nakamura Y."/>
            <person name="Tabata S."/>
            <person name="Ida S."/>
            <person name="Kurokawa K."/>
            <person name="Ohta H."/>
        </authorList>
    </citation>
    <scope>NUCLEOTIDE SEQUENCE [LARGE SCALE GENOMIC DNA]</scope>
    <source>
        <strain evidence="7 8">NIES-2285</strain>
    </source>
</reference>
<protein>
    <recommendedName>
        <fullName evidence="6">RWP-RK domain-containing protein</fullName>
    </recommendedName>
</protein>
<sequence length="698" mass="75875">MTLLHRPVAQLGSPAHVECWKGGCNCLEGSGRTHLLKQSSDLAGTSKVRTPPQTPPGSPFQIRGASVLTNLPSPQQNDLNAIDCDFLDDDPWPGISENSEGRYVLNNESPSGGLEDMFRHPVLPVRQMEATAEVQTHRSNGFYERALIPLMRRSHSPTLGLLTPQPQNGTTDNGPDLQSCFSAWNTRPGFHLSSARPSVVPSNGDARASSNPSNITLSLSRRSPDPIRQAQFEAESSDPSASESDTPRIGARFKAPSETGGSNPGLNLVGRLRPGFDGLPARPRKLRMMRSALGAHSPPRPRAREEGEDDGDRGLDNSSGGEDGSDPEGDASGEERGGDADVSDGVDDMAADVDEEDSEYDPEEGSESESEYDPDEDEEERPTKKPRSARGPSLARSSSSQSLAGSEGSGGVFPPRKKGRFTEEMDRVFLQRLGELFRQKVMLKDSFRYFPGRTPRQLRRHWMRVKHKYGIGSIKNVENVLARLGPLKKEKDPLSLRQLSSYFKLPMEEACARFNERRGQQLTFQKFRQLFQKHGISRWPYRQVMAGKPISEVITEAKAAVQETQARHAAAEQVPEFLPEGGAELALPGPPANRAATSARQKAPLPGVTGHAKPGGRPRLVGPPSKGAAIGGNGHAKVKSGKHAAGRRFPLAHKPAAAEMPALEEQPPKNAPAGRGRTHKGLMEGSVFDPKKRSRSRK</sequence>
<evidence type="ECO:0000256" key="4">
    <source>
        <dbReference type="ARBA" id="ARBA00023242"/>
    </source>
</evidence>
<feature type="domain" description="RWP-RK" evidence="6">
    <location>
        <begin position="477"/>
        <end position="567"/>
    </location>
</feature>
<feature type="region of interest" description="Disordered" evidence="5">
    <location>
        <begin position="581"/>
        <end position="698"/>
    </location>
</feature>
<dbReference type="Proteomes" id="UP000054558">
    <property type="component" value="Unassembled WGS sequence"/>
</dbReference>
<feature type="compositionally biased region" description="Low complexity" evidence="5">
    <location>
        <begin position="233"/>
        <end position="244"/>
    </location>
</feature>
<feature type="region of interest" description="Disordered" evidence="5">
    <location>
        <begin position="194"/>
        <end position="418"/>
    </location>
</feature>
<evidence type="ECO:0000259" key="6">
    <source>
        <dbReference type="PROSITE" id="PS51519"/>
    </source>
</evidence>
<keyword evidence="1" id="KW-0805">Transcription regulation</keyword>
<feature type="region of interest" description="Disordered" evidence="5">
    <location>
        <begin position="157"/>
        <end position="181"/>
    </location>
</feature>
<feature type="compositionally biased region" description="Polar residues" evidence="5">
    <location>
        <begin position="164"/>
        <end position="173"/>
    </location>
</feature>
<organism evidence="7 8">
    <name type="scientific">Klebsormidium nitens</name>
    <name type="common">Green alga</name>
    <name type="synonym">Ulothrix nitens</name>
    <dbReference type="NCBI Taxonomy" id="105231"/>
    <lineage>
        <taxon>Eukaryota</taxon>
        <taxon>Viridiplantae</taxon>
        <taxon>Streptophyta</taxon>
        <taxon>Klebsormidiophyceae</taxon>
        <taxon>Klebsormidiales</taxon>
        <taxon>Klebsormidiaceae</taxon>
        <taxon>Klebsormidium</taxon>
    </lineage>
</organism>
<proteinExistence type="predicted"/>
<feature type="compositionally biased region" description="Low complexity" evidence="5">
    <location>
        <begin position="389"/>
        <end position="406"/>
    </location>
</feature>
<evidence type="ECO:0000256" key="2">
    <source>
        <dbReference type="ARBA" id="ARBA00023125"/>
    </source>
</evidence>
<evidence type="ECO:0000313" key="7">
    <source>
        <dbReference type="EMBL" id="GAQ78203.1"/>
    </source>
</evidence>
<feature type="compositionally biased region" description="Basic residues" evidence="5">
    <location>
        <begin position="636"/>
        <end position="646"/>
    </location>
</feature>